<dbReference type="GO" id="GO:0016020">
    <property type="term" value="C:membrane"/>
    <property type="evidence" value="ECO:0007669"/>
    <property type="project" value="UniProtKB-SubCell"/>
</dbReference>
<comment type="catalytic activity">
    <reaction evidence="6">
        <text>L-seryl-[protein] + ATP = O-phospho-L-seryl-[protein] + ADP + H(+)</text>
        <dbReference type="Rhea" id="RHEA:17989"/>
        <dbReference type="Rhea" id="RHEA-COMP:9863"/>
        <dbReference type="Rhea" id="RHEA-COMP:11604"/>
        <dbReference type="ChEBI" id="CHEBI:15378"/>
        <dbReference type="ChEBI" id="CHEBI:29999"/>
        <dbReference type="ChEBI" id="CHEBI:30616"/>
        <dbReference type="ChEBI" id="CHEBI:83421"/>
        <dbReference type="ChEBI" id="CHEBI:456216"/>
        <dbReference type="EC" id="2.7.11.1"/>
    </reaction>
</comment>
<dbReference type="EMBL" id="JXTB01000008">
    <property type="protein sequence ID" value="PON78667.1"/>
    <property type="molecule type" value="Genomic_DNA"/>
</dbReference>
<sequence>MGQQKPYCGYPGFNLSCDQNGRSILNLSDQNYVVRQIFYQNHSLIVSNPEFSTPAYHGCMASTLVLLLYNCPSSSLGTLLKNRIGCYAGNDTSSVVAVYENDKDRLVNASGKCGTEAVVAAVAVVAGYRKRGEDEDEGIVTREVLGGGFLLHWEASDCSYCESTGGRCGFNETSYHFKCYCPDRPHAARCNCDPSD</sequence>
<keyword evidence="9" id="KW-0675">Receptor</keyword>
<evidence type="ECO:0000256" key="2">
    <source>
        <dbReference type="ARBA" id="ARBA00012513"/>
    </source>
</evidence>
<dbReference type="GO" id="GO:0004674">
    <property type="term" value="F:protein serine/threonine kinase activity"/>
    <property type="evidence" value="ECO:0007669"/>
    <property type="project" value="UniProtKB-EC"/>
</dbReference>
<dbReference type="PANTHER" id="PTHR33138">
    <property type="entry name" value="OS01G0690200 PROTEIN"/>
    <property type="match status" value="1"/>
</dbReference>
<dbReference type="EC" id="2.7.11.1" evidence="2"/>
<evidence type="ECO:0000259" key="7">
    <source>
        <dbReference type="Pfam" id="PF13947"/>
    </source>
</evidence>
<evidence type="ECO:0000256" key="1">
    <source>
        <dbReference type="ARBA" id="ARBA00004167"/>
    </source>
</evidence>
<evidence type="ECO:0000256" key="6">
    <source>
        <dbReference type="ARBA" id="ARBA00048679"/>
    </source>
</evidence>
<dbReference type="STRING" id="3476.A0A2P5DZG7"/>
<dbReference type="InterPro" id="IPR025287">
    <property type="entry name" value="WAK_GUB"/>
</dbReference>
<dbReference type="Pfam" id="PF14380">
    <property type="entry name" value="WAK_assoc"/>
    <property type="match status" value="1"/>
</dbReference>
<evidence type="ECO:0000256" key="3">
    <source>
        <dbReference type="ARBA" id="ARBA00022729"/>
    </source>
</evidence>
<dbReference type="AlphaFoldDB" id="A0A2P5DZG7"/>
<dbReference type="InterPro" id="IPR032872">
    <property type="entry name" value="WAK_assoc_C"/>
</dbReference>
<keyword evidence="3" id="KW-0732">Signal</keyword>
<protein>
    <recommendedName>
        <fullName evidence="2">non-specific serine/threonine protein kinase</fullName>
        <ecNumber evidence="2">2.7.11.1</ecNumber>
    </recommendedName>
</protein>
<keyword evidence="9" id="KW-0808">Transferase</keyword>
<accession>A0A2P5DZG7</accession>
<feature type="domain" description="Wall-associated receptor kinase C-terminal" evidence="8">
    <location>
        <begin position="90"/>
        <end position="184"/>
    </location>
</feature>
<evidence type="ECO:0000256" key="4">
    <source>
        <dbReference type="ARBA" id="ARBA00023180"/>
    </source>
</evidence>
<gene>
    <name evidence="9" type="ORF">PanWU01x14_019250</name>
</gene>
<dbReference type="GO" id="GO:0030247">
    <property type="term" value="F:polysaccharide binding"/>
    <property type="evidence" value="ECO:0007669"/>
    <property type="project" value="InterPro"/>
</dbReference>
<comment type="subcellular location">
    <subcellularLocation>
        <location evidence="1">Membrane</location>
        <topology evidence="1">Single-pass membrane protein</topology>
    </subcellularLocation>
</comment>
<feature type="domain" description="Wall-associated receptor kinase galacturonan-binding" evidence="7">
    <location>
        <begin position="4"/>
        <end position="47"/>
    </location>
</feature>
<dbReference type="Proteomes" id="UP000237105">
    <property type="component" value="Unassembled WGS sequence"/>
</dbReference>
<dbReference type="OrthoDB" id="1194525at2759"/>
<proteinExistence type="predicted"/>
<comment type="catalytic activity">
    <reaction evidence="5">
        <text>L-threonyl-[protein] + ATP = O-phospho-L-threonyl-[protein] + ADP + H(+)</text>
        <dbReference type="Rhea" id="RHEA:46608"/>
        <dbReference type="Rhea" id="RHEA-COMP:11060"/>
        <dbReference type="Rhea" id="RHEA-COMP:11605"/>
        <dbReference type="ChEBI" id="CHEBI:15378"/>
        <dbReference type="ChEBI" id="CHEBI:30013"/>
        <dbReference type="ChEBI" id="CHEBI:30616"/>
        <dbReference type="ChEBI" id="CHEBI:61977"/>
        <dbReference type="ChEBI" id="CHEBI:456216"/>
        <dbReference type="EC" id="2.7.11.1"/>
    </reaction>
</comment>
<comment type="caution">
    <text evidence="9">The sequence shown here is derived from an EMBL/GenBank/DDBJ whole genome shotgun (WGS) entry which is preliminary data.</text>
</comment>
<dbReference type="Pfam" id="PF13947">
    <property type="entry name" value="GUB_WAK_bind"/>
    <property type="match status" value="1"/>
</dbReference>
<dbReference type="PANTHER" id="PTHR33138:SF27">
    <property type="entry name" value="WALL-ASSOCIATED RECEPTOR KINASE C-TERMINAL DOMAIN-CONTAINING PROTEIN"/>
    <property type="match status" value="1"/>
</dbReference>
<organism evidence="9 10">
    <name type="scientific">Parasponia andersonii</name>
    <name type="common">Sponia andersonii</name>
    <dbReference type="NCBI Taxonomy" id="3476"/>
    <lineage>
        <taxon>Eukaryota</taxon>
        <taxon>Viridiplantae</taxon>
        <taxon>Streptophyta</taxon>
        <taxon>Embryophyta</taxon>
        <taxon>Tracheophyta</taxon>
        <taxon>Spermatophyta</taxon>
        <taxon>Magnoliopsida</taxon>
        <taxon>eudicotyledons</taxon>
        <taxon>Gunneridae</taxon>
        <taxon>Pentapetalae</taxon>
        <taxon>rosids</taxon>
        <taxon>fabids</taxon>
        <taxon>Rosales</taxon>
        <taxon>Cannabaceae</taxon>
        <taxon>Parasponia</taxon>
    </lineage>
</organism>
<keyword evidence="9" id="KW-0418">Kinase</keyword>
<evidence type="ECO:0000256" key="5">
    <source>
        <dbReference type="ARBA" id="ARBA00047899"/>
    </source>
</evidence>
<evidence type="ECO:0000259" key="8">
    <source>
        <dbReference type="Pfam" id="PF14380"/>
    </source>
</evidence>
<name>A0A2P5DZG7_PARAD</name>
<evidence type="ECO:0000313" key="10">
    <source>
        <dbReference type="Proteomes" id="UP000237105"/>
    </source>
</evidence>
<keyword evidence="10" id="KW-1185">Reference proteome</keyword>
<keyword evidence="4" id="KW-0325">Glycoprotein</keyword>
<reference evidence="10" key="1">
    <citation type="submission" date="2016-06" db="EMBL/GenBank/DDBJ databases">
        <title>Parallel loss of symbiosis genes in relatives of nitrogen-fixing non-legume Parasponia.</title>
        <authorList>
            <person name="Van Velzen R."/>
            <person name="Holmer R."/>
            <person name="Bu F."/>
            <person name="Rutten L."/>
            <person name="Van Zeijl A."/>
            <person name="Liu W."/>
            <person name="Santuari L."/>
            <person name="Cao Q."/>
            <person name="Sharma T."/>
            <person name="Shen D."/>
            <person name="Roswanjaya Y."/>
            <person name="Wardhani T."/>
            <person name="Kalhor M.S."/>
            <person name="Jansen J."/>
            <person name="Van den Hoogen J."/>
            <person name="Gungor B."/>
            <person name="Hartog M."/>
            <person name="Hontelez J."/>
            <person name="Verver J."/>
            <person name="Yang W.-C."/>
            <person name="Schijlen E."/>
            <person name="Repin R."/>
            <person name="Schilthuizen M."/>
            <person name="Schranz E."/>
            <person name="Heidstra R."/>
            <person name="Miyata K."/>
            <person name="Fedorova E."/>
            <person name="Kohlen W."/>
            <person name="Bisseling T."/>
            <person name="Smit S."/>
            <person name="Geurts R."/>
        </authorList>
    </citation>
    <scope>NUCLEOTIDE SEQUENCE [LARGE SCALE GENOMIC DNA]</scope>
    <source>
        <strain evidence="10">cv. WU1-14</strain>
    </source>
</reference>
<evidence type="ECO:0000313" key="9">
    <source>
        <dbReference type="EMBL" id="PON78667.1"/>
    </source>
</evidence>